<dbReference type="WBParaSite" id="MBELARI_LOCUS6671">
    <property type="protein sequence ID" value="MBELARI_LOCUS6671"/>
    <property type="gene ID" value="MBELARI_LOCUS6671"/>
</dbReference>
<reference evidence="2" key="1">
    <citation type="submission" date="2024-02" db="UniProtKB">
        <authorList>
            <consortium name="WormBaseParasite"/>
        </authorList>
    </citation>
    <scope>IDENTIFICATION</scope>
</reference>
<accession>A0AAF3FKR9</accession>
<dbReference type="Pfam" id="PF22534">
    <property type="entry name" value="RFC_C"/>
    <property type="match status" value="1"/>
</dbReference>
<sequence>MQILNQSRGNLRRALLLLESSKAQYNPLREGQKVPEPEWETYLRETADLILRKQTADCLMQVRERLYEVISRCIPPALIFQELLRHLLESTPAQVKAEVVAVAAEREYGLTKGNKAIFHLEAFICAFMEILCRARGE</sequence>
<evidence type="ECO:0000313" key="1">
    <source>
        <dbReference type="Proteomes" id="UP000887575"/>
    </source>
</evidence>
<dbReference type="GO" id="GO:0006260">
    <property type="term" value="P:DNA replication"/>
    <property type="evidence" value="ECO:0007669"/>
    <property type="project" value="InterPro"/>
</dbReference>
<keyword evidence="1" id="KW-1185">Reference proteome</keyword>
<protein>
    <submittedName>
        <fullName evidence="2">Replication factor C C-terminal domain-containing protein</fullName>
    </submittedName>
</protein>
<dbReference type="AlphaFoldDB" id="A0AAF3FKR9"/>
<dbReference type="InterPro" id="IPR008921">
    <property type="entry name" value="DNA_pol3_clamp-load_cplx_C"/>
</dbReference>
<dbReference type="SUPFAM" id="SSF48019">
    <property type="entry name" value="post-AAA+ oligomerization domain-like"/>
    <property type="match status" value="1"/>
</dbReference>
<proteinExistence type="predicted"/>
<dbReference type="Proteomes" id="UP000887575">
    <property type="component" value="Unassembled WGS sequence"/>
</dbReference>
<evidence type="ECO:0000313" key="2">
    <source>
        <dbReference type="WBParaSite" id="MBELARI_LOCUS6671"/>
    </source>
</evidence>
<dbReference type="Gene3D" id="1.10.8.60">
    <property type="match status" value="1"/>
</dbReference>
<organism evidence="1 2">
    <name type="scientific">Mesorhabditis belari</name>
    <dbReference type="NCBI Taxonomy" id="2138241"/>
    <lineage>
        <taxon>Eukaryota</taxon>
        <taxon>Metazoa</taxon>
        <taxon>Ecdysozoa</taxon>
        <taxon>Nematoda</taxon>
        <taxon>Chromadorea</taxon>
        <taxon>Rhabditida</taxon>
        <taxon>Rhabditina</taxon>
        <taxon>Rhabditomorpha</taxon>
        <taxon>Rhabditoidea</taxon>
        <taxon>Rhabditidae</taxon>
        <taxon>Mesorhabditinae</taxon>
        <taxon>Mesorhabditis</taxon>
    </lineage>
</organism>
<name>A0AAF3FKR9_9BILA</name>
<dbReference type="GO" id="GO:0003677">
    <property type="term" value="F:DNA binding"/>
    <property type="evidence" value="ECO:0007669"/>
    <property type="project" value="InterPro"/>
</dbReference>
<dbReference type="Gene3D" id="1.20.272.10">
    <property type="match status" value="1"/>
</dbReference>